<proteinExistence type="predicted"/>
<name>A0A3B0XS86_9ZZZZ</name>
<gene>
    <name evidence="1" type="ORF">MNBD_GAMMA11-2023</name>
</gene>
<evidence type="ECO:0000313" key="1">
    <source>
        <dbReference type="EMBL" id="VAW66062.1"/>
    </source>
</evidence>
<protein>
    <submittedName>
        <fullName evidence="1">Uncharacterized protein</fullName>
    </submittedName>
</protein>
<sequence length="69" mass="7739">MMPETYVLAGIDVIPSIMEFKEICGITSILEKGGITLNKAVISVEPKLEKFKLYRLTKHITPENGVMCR</sequence>
<dbReference type="EMBL" id="UOFG01000262">
    <property type="protein sequence ID" value="VAW66062.1"/>
    <property type="molecule type" value="Genomic_DNA"/>
</dbReference>
<reference evidence="1" key="1">
    <citation type="submission" date="2018-06" db="EMBL/GenBank/DDBJ databases">
        <authorList>
            <person name="Zhirakovskaya E."/>
        </authorList>
    </citation>
    <scope>NUCLEOTIDE SEQUENCE</scope>
</reference>
<dbReference type="AlphaFoldDB" id="A0A3B0XS86"/>
<accession>A0A3B0XS86</accession>
<organism evidence="1">
    <name type="scientific">hydrothermal vent metagenome</name>
    <dbReference type="NCBI Taxonomy" id="652676"/>
    <lineage>
        <taxon>unclassified sequences</taxon>
        <taxon>metagenomes</taxon>
        <taxon>ecological metagenomes</taxon>
    </lineage>
</organism>